<dbReference type="Proteomes" id="UP001328107">
    <property type="component" value="Unassembled WGS sequence"/>
</dbReference>
<dbReference type="AlphaFoldDB" id="A0AAN4ZKQ9"/>
<feature type="non-terminal residue" evidence="1">
    <location>
        <position position="132"/>
    </location>
</feature>
<evidence type="ECO:0000313" key="2">
    <source>
        <dbReference type="Proteomes" id="UP001328107"/>
    </source>
</evidence>
<evidence type="ECO:0000313" key="1">
    <source>
        <dbReference type="EMBL" id="GMR40002.1"/>
    </source>
</evidence>
<protein>
    <submittedName>
        <fullName evidence="1">Uncharacterized protein</fullName>
    </submittedName>
</protein>
<reference evidence="2" key="1">
    <citation type="submission" date="2022-10" db="EMBL/GenBank/DDBJ databases">
        <title>Genome assembly of Pristionchus species.</title>
        <authorList>
            <person name="Yoshida K."/>
            <person name="Sommer R.J."/>
        </authorList>
    </citation>
    <scope>NUCLEOTIDE SEQUENCE [LARGE SCALE GENOMIC DNA]</scope>
    <source>
        <strain evidence="2">RS5460</strain>
    </source>
</reference>
<sequence>MMLRKRSTKLPEAQMAYGAAKPHVDPLPPRLPQFRQRCPLSAPSTMSTLSRVLLVLISYPARYNFFVKQIVMVKVGKHQKNHYIAIEKQLENVQIVRFSRDSSIKKTSSLVAFDSLAISFASRMLYLLLTQL</sequence>
<comment type="caution">
    <text evidence="1">The sequence shown here is derived from an EMBL/GenBank/DDBJ whole genome shotgun (WGS) entry which is preliminary data.</text>
</comment>
<dbReference type="EMBL" id="BTRK01000003">
    <property type="protein sequence ID" value="GMR40002.1"/>
    <property type="molecule type" value="Genomic_DNA"/>
</dbReference>
<proteinExistence type="predicted"/>
<keyword evidence="2" id="KW-1185">Reference proteome</keyword>
<name>A0AAN4ZKQ9_9BILA</name>
<gene>
    <name evidence="1" type="ORF">PMAYCL1PPCAC_10197</name>
</gene>
<accession>A0AAN4ZKQ9</accession>
<organism evidence="1 2">
    <name type="scientific">Pristionchus mayeri</name>
    <dbReference type="NCBI Taxonomy" id="1317129"/>
    <lineage>
        <taxon>Eukaryota</taxon>
        <taxon>Metazoa</taxon>
        <taxon>Ecdysozoa</taxon>
        <taxon>Nematoda</taxon>
        <taxon>Chromadorea</taxon>
        <taxon>Rhabditida</taxon>
        <taxon>Rhabditina</taxon>
        <taxon>Diplogasteromorpha</taxon>
        <taxon>Diplogasteroidea</taxon>
        <taxon>Neodiplogasteridae</taxon>
        <taxon>Pristionchus</taxon>
    </lineage>
</organism>